<evidence type="ECO:0000256" key="1">
    <source>
        <dbReference type="SAM" id="SignalP"/>
    </source>
</evidence>
<evidence type="ECO:0000313" key="3">
    <source>
        <dbReference type="EMBL" id="TJZ64365.1"/>
    </source>
</evidence>
<evidence type="ECO:0000259" key="2">
    <source>
        <dbReference type="Pfam" id="PF13628"/>
    </source>
</evidence>
<dbReference type="AlphaFoldDB" id="A0A4U0P9T1"/>
<dbReference type="Proteomes" id="UP000310016">
    <property type="component" value="Unassembled WGS sequence"/>
</dbReference>
<gene>
    <name evidence="3" type="ORF">FAZ21_19180</name>
</gene>
<protein>
    <submittedName>
        <fullName evidence="3">DUF4142 domain-containing protein</fullName>
    </submittedName>
</protein>
<dbReference type="InterPro" id="IPR025419">
    <property type="entry name" value="DUF4142"/>
</dbReference>
<proteinExistence type="predicted"/>
<accession>A0A4U0P9T1</accession>
<dbReference type="EMBL" id="SUMF01000047">
    <property type="protein sequence ID" value="TJZ64365.1"/>
    <property type="molecule type" value="Genomic_DNA"/>
</dbReference>
<dbReference type="Pfam" id="PF13628">
    <property type="entry name" value="DUF4142"/>
    <property type="match status" value="1"/>
</dbReference>
<feature type="domain" description="DUF4142" evidence="2">
    <location>
        <begin position="60"/>
        <end position="195"/>
    </location>
</feature>
<keyword evidence="1" id="KW-0732">Signal</keyword>
<dbReference type="PANTHER" id="PTHR38593:SF1">
    <property type="entry name" value="BLR2558 PROTEIN"/>
    <property type="match status" value="1"/>
</dbReference>
<dbReference type="Gene3D" id="1.20.1260.10">
    <property type="match status" value="1"/>
</dbReference>
<evidence type="ECO:0000313" key="4">
    <source>
        <dbReference type="Proteomes" id="UP000310016"/>
    </source>
</evidence>
<comment type="caution">
    <text evidence="3">The sequence shown here is derived from an EMBL/GenBank/DDBJ whole genome shotgun (WGS) entry which is preliminary data.</text>
</comment>
<sequence length="203" mass="21346">MACVLQDERGQLTWSTQMKHGIRISLLAAALVAGTALAAPTTGVTSTPPASVNKSGVGRADASFIEQAGAAGLAEVEAGRLALQKGSSEGVKQLANMLIDDHTKANERLNTVAALKNLSPPSEPGEANRKQLARLNGVSGKDFDEEFLKQQRAAHQEAIALFSKQAKSGKDPDLKKFAADTLPRLQAHLKHVEALQGGKHAGQ</sequence>
<name>A0A4U0P9T1_9NEIS</name>
<reference evidence="3 4" key="1">
    <citation type="submission" date="2019-04" db="EMBL/GenBank/DDBJ databases">
        <title>Chitiniphilus eburnea sp. nov., a novel chitinolytic bacterium isolated from aquaculture sludge.</title>
        <authorList>
            <person name="Sheng M."/>
        </authorList>
    </citation>
    <scope>NUCLEOTIDE SEQUENCE [LARGE SCALE GENOMIC DNA]</scope>
    <source>
        <strain evidence="3 4">HX-2-15</strain>
    </source>
</reference>
<dbReference type="PANTHER" id="PTHR38593">
    <property type="entry name" value="BLR2558 PROTEIN"/>
    <property type="match status" value="1"/>
</dbReference>
<dbReference type="InterPro" id="IPR012347">
    <property type="entry name" value="Ferritin-like"/>
</dbReference>
<organism evidence="3 4">
    <name type="scientific">Chitiniphilus eburneus</name>
    <dbReference type="NCBI Taxonomy" id="2571148"/>
    <lineage>
        <taxon>Bacteria</taxon>
        <taxon>Pseudomonadati</taxon>
        <taxon>Pseudomonadota</taxon>
        <taxon>Betaproteobacteria</taxon>
        <taxon>Neisseriales</taxon>
        <taxon>Chitinibacteraceae</taxon>
        <taxon>Chitiniphilus</taxon>
    </lineage>
</organism>
<keyword evidence="4" id="KW-1185">Reference proteome</keyword>
<feature type="chain" id="PRO_5020543242" evidence="1">
    <location>
        <begin position="39"/>
        <end position="203"/>
    </location>
</feature>
<feature type="signal peptide" evidence="1">
    <location>
        <begin position="1"/>
        <end position="38"/>
    </location>
</feature>
<dbReference type="OrthoDB" id="118677at2"/>